<dbReference type="EMBL" id="CP012332">
    <property type="protein sequence ID" value="AKU90391.1"/>
    <property type="molecule type" value="Genomic_DNA"/>
</dbReference>
<evidence type="ECO:0000256" key="1">
    <source>
        <dbReference type="SAM" id="MobiDB-lite"/>
    </source>
</evidence>
<dbReference type="CDD" id="cd07987">
    <property type="entry name" value="LPLAT_MGAT-like"/>
    <property type="match status" value="1"/>
</dbReference>
<dbReference type="OrthoDB" id="5241618at2"/>
<dbReference type="RefSeq" id="WP_050724841.1">
    <property type="nucleotide sequence ID" value="NZ_CP012332.1"/>
</dbReference>
<dbReference type="STRING" id="1391653.AKJ08_0778"/>
<dbReference type="SUPFAM" id="SSF69593">
    <property type="entry name" value="Glycerol-3-phosphate (1)-acyltransferase"/>
    <property type="match status" value="1"/>
</dbReference>
<sequence>MPKKPIVLGNDPFQRGAAPRSPAGAAGGSDAAPPKERQRREKAKSAPSKEPKASAPSKRKQRSAATKGAPEAKSERAAERAAKEPATLLPVDREAETRKPAVVAVPPVPGKGPTEPPLRHPSGVAAALGAASALRALLNVPGAGPSFQVDELGMDARFEEETRPFLDWIYEKWFRVETSGFDALPSDVPLVFVANRAGALPWDSLMLSLAARRHGRSVRPLVEDAVFHVPSLGLLVNRLGAVRACPENAELLLERDRAVAVFPEGATGFAKPYRERYRLQRFGRGGFVKLALRTGALIVPVSIVGSEEIHPLLGKLALRPFGFPFLPITPTFPWLGAAGLLPLPAKWRIDVGEPFDYRAYGAAAAQNDPLVLRLAEEVRGTIQTMLDTALASRHSVFLG</sequence>
<dbReference type="KEGG" id="vin:AKJ08_0778"/>
<dbReference type="PANTHER" id="PTHR22753:SF14">
    <property type="entry name" value="MONOACYLGLYCEROL_DIACYLGLYCEROL O-ACYLTRANSFERASE"/>
    <property type="match status" value="1"/>
</dbReference>
<dbReference type="GO" id="GO:0016746">
    <property type="term" value="F:acyltransferase activity"/>
    <property type="evidence" value="ECO:0007669"/>
    <property type="project" value="UniProtKB-KW"/>
</dbReference>
<dbReference type="Pfam" id="PF01553">
    <property type="entry name" value="Acyltransferase"/>
    <property type="match status" value="1"/>
</dbReference>
<dbReference type="PANTHER" id="PTHR22753">
    <property type="entry name" value="TRANSMEMBRANE PROTEIN 68"/>
    <property type="match status" value="1"/>
</dbReference>
<dbReference type="PATRIC" id="fig|1391653.3.peg.800"/>
<feature type="region of interest" description="Disordered" evidence="1">
    <location>
        <begin position="1"/>
        <end position="98"/>
    </location>
</feature>
<accession>A0A0K1PAE9</accession>
<proteinExistence type="predicted"/>
<organism evidence="3 4">
    <name type="scientific">Vulgatibacter incomptus</name>
    <dbReference type="NCBI Taxonomy" id="1391653"/>
    <lineage>
        <taxon>Bacteria</taxon>
        <taxon>Pseudomonadati</taxon>
        <taxon>Myxococcota</taxon>
        <taxon>Myxococcia</taxon>
        <taxon>Myxococcales</taxon>
        <taxon>Cystobacterineae</taxon>
        <taxon>Vulgatibacteraceae</taxon>
        <taxon>Vulgatibacter</taxon>
    </lineage>
</organism>
<feature type="compositionally biased region" description="Low complexity" evidence="1">
    <location>
        <begin position="15"/>
        <end position="32"/>
    </location>
</feature>
<dbReference type="GO" id="GO:0016020">
    <property type="term" value="C:membrane"/>
    <property type="evidence" value="ECO:0007669"/>
    <property type="project" value="TreeGrafter"/>
</dbReference>
<evidence type="ECO:0000313" key="3">
    <source>
        <dbReference type="EMBL" id="AKU90391.1"/>
    </source>
</evidence>
<evidence type="ECO:0000313" key="4">
    <source>
        <dbReference type="Proteomes" id="UP000055590"/>
    </source>
</evidence>
<dbReference type="SMART" id="SM00563">
    <property type="entry name" value="PlsC"/>
    <property type="match status" value="1"/>
</dbReference>
<feature type="compositionally biased region" description="Basic and acidic residues" evidence="1">
    <location>
        <begin position="70"/>
        <end position="83"/>
    </location>
</feature>
<gene>
    <name evidence="3" type="ORF">AKJ08_0778</name>
</gene>
<protein>
    <submittedName>
        <fullName evidence="3">Phospholipid/glycerol acyltransferase</fullName>
    </submittedName>
</protein>
<feature type="compositionally biased region" description="Basic and acidic residues" evidence="1">
    <location>
        <begin position="33"/>
        <end position="52"/>
    </location>
</feature>
<keyword evidence="3" id="KW-0012">Acyltransferase</keyword>
<dbReference type="Proteomes" id="UP000055590">
    <property type="component" value="Chromosome"/>
</dbReference>
<dbReference type="AlphaFoldDB" id="A0A0K1PAE9"/>
<reference evidence="3 4" key="1">
    <citation type="submission" date="2015-08" db="EMBL/GenBank/DDBJ databases">
        <authorList>
            <person name="Babu N.S."/>
            <person name="Beckwith C.J."/>
            <person name="Beseler K.G."/>
            <person name="Brison A."/>
            <person name="Carone J.V."/>
            <person name="Caskin T.P."/>
            <person name="Diamond M."/>
            <person name="Durham M.E."/>
            <person name="Foxe J.M."/>
            <person name="Go M."/>
            <person name="Henderson B.A."/>
            <person name="Jones I.B."/>
            <person name="McGettigan J.A."/>
            <person name="Micheletti S.J."/>
            <person name="Nasrallah M.E."/>
            <person name="Ortiz D."/>
            <person name="Piller C.R."/>
            <person name="Privatt S.R."/>
            <person name="Schneider S.L."/>
            <person name="Sharp S."/>
            <person name="Smith T.C."/>
            <person name="Stanton J.D."/>
            <person name="Ullery H.E."/>
            <person name="Wilson R.J."/>
            <person name="Serrano M.G."/>
            <person name="Buck G."/>
            <person name="Lee V."/>
            <person name="Wang Y."/>
            <person name="Carvalho R."/>
            <person name="Voegtly L."/>
            <person name="Shi R."/>
            <person name="Duckworth R."/>
            <person name="Johnson A."/>
            <person name="Loviza R."/>
            <person name="Walstead R."/>
            <person name="Shah Z."/>
            <person name="Kiflezghi M."/>
            <person name="Wade K."/>
            <person name="Ball S.L."/>
            <person name="Bradley K.W."/>
            <person name="Asai D.J."/>
            <person name="Bowman C.A."/>
            <person name="Russell D.A."/>
            <person name="Pope W.H."/>
            <person name="Jacobs-Sera D."/>
            <person name="Hendrix R.W."/>
            <person name="Hatfull G.F."/>
        </authorList>
    </citation>
    <scope>NUCLEOTIDE SEQUENCE [LARGE SCALE GENOMIC DNA]</scope>
    <source>
        <strain evidence="3 4">DSM 27710</strain>
    </source>
</reference>
<name>A0A0K1PAE9_9BACT</name>
<evidence type="ECO:0000259" key="2">
    <source>
        <dbReference type="SMART" id="SM00563"/>
    </source>
</evidence>
<keyword evidence="4" id="KW-1185">Reference proteome</keyword>
<feature type="domain" description="Phospholipid/glycerol acyltransferase" evidence="2">
    <location>
        <begin position="190"/>
        <end position="306"/>
    </location>
</feature>
<keyword evidence="3" id="KW-0808">Transferase</keyword>
<dbReference type="InterPro" id="IPR002123">
    <property type="entry name" value="Plipid/glycerol_acylTrfase"/>
</dbReference>